<evidence type="ECO:0000256" key="4">
    <source>
        <dbReference type="ARBA" id="ARBA00022630"/>
    </source>
</evidence>
<proteinExistence type="predicted"/>
<dbReference type="Gene3D" id="3.10.520.10">
    <property type="entry name" value="ApbE-like domains"/>
    <property type="match status" value="1"/>
</dbReference>
<keyword evidence="11" id="KW-0449">Lipoprotein</keyword>
<dbReference type="PANTHER" id="PTHR30040">
    <property type="entry name" value="THIAMINE BIOSYNTHESIS LIPOPROTEIN APBE"/>
    <property type="match status" value="1"/>
</dbReference>
<keyword evidence="8" id="KW-0460">Magnesium</keyword>
<sequence length="311" mass="33270">MSAVPASWRFDAIGTTWEIVTERPLPEEVRREVTTRIDAFDRAWSRFRDDSDVSALAGGAASLPSPEDAAPMLDALAAVSEATGGAVNPLVGDSLDALGYDAQYSFDDAGPLAAPFDWRERLTWQDGRLALTEPATVDVGALGKGRLVDLVLGILILTESGDLTVDAGGDLVVRGRPQRIGLEHPFDPRRAIGVWEVTDAALCASAINRRAWPSARGSTLHHVLDARTGQPVRAIAATWAVAADAMTADAIATSLFFDGGPRLAHEWGVEWVRMTTDGRVEWSPGCRAELFVRPDVGPVTAPVSRPNSLGR</sequence>
<evidence type="ECO:0000256" key="3">
    <source>
        <dbReference type="ARBA" id="ARBA00016337"/>
    </source>
</evidence>
<dbReference type="PATRIC" id="fig|69370.6.peg.2538"/>
<evidence type="ECO:0000256" key="7">
    <source>
        <dbReference type="ARBA" id="ARBA00022827"/>
    </source>
</evidence>
<keyword evidence="4" id="KW-0285">Flavoprotein</keyword>
<dbReference type="InterPro" id="IPR024932">
    <property type="entry name" value="ApbE"/>
</dbReference>
<dbReference type="EC" id="2.7.1.180" evidence="2"/>
<keyword evidence="7" id="KW-0274">FAD</keyword>
<dbReference type="Pfam" id="PF02424">
    <property type="entry name" value="ApbE"/>
    <property type="match status" value="1"/>
</dbReference>
<dbReference type="GO" id="GO:0046872">
    <property type="term" value="F:metal ion binding"/>
    <property type="evidence" value="ECO:0007669"/>
    <property type="project" value="UniProtKB-KW"/>
</dbReference>
<keyword evidence="5" id="KW-0808">Transferase</keyword>
<dbReference type="Proteomes" id="UP000034098">
    <property type="component" value="Unassembled WGS sequence"/>
</dbReference>
<dbReference type="OrthoDB" id="3728306at2"/>
<keyword evidence="6" id="KW-0479">Metal-binding</keyword>
<dbReference type="PANTHER" id="PTHR30040:SF2">
    <property type="entry name" value="FAD:PROTEIN FMN TRANSFERASE"/>
    <property type="match status" value="1"/>
</dbReference>
<evidence type="ECO:0000313" key="11">
    <source>
        <dbReference type="EMBL" id="KJL41877.1"/>
    </source>
</evidence>
<keyword evidence="12" id="KW-1185">Reference proteome</keyword>
<dbReference type="EMBL" id="JYJA01000036">
    <property type="protein sequence ID" value="KJL41877.1"/>
    <property type="molecule type" value="Genomic_DNA"/>
</dbReference>
<accession>A0A0M2HCF7</accession>
<evidence type="ECO:0000256" key="9">
    <source>
        <dbReference type="ARBA" id="ARBA00031306"/>
    </source>
</evidence>
<dbReference type="GO" id="GO:0016740">
    <property type="term" value="F:transferase activity"/>
    <property type="evidence" value="ECO:0007669"/>
    <property type="project" value="UniProtKB-KW"/>
</dbReference>
<dbReference type="InterPro" id="IPR003374">
    <property type="entry name" value="ApbE-like_sf"/>
</dbReference>
<evidence type="ECO:0000256" key="10">
    <source>
        <dbReference type="ARBA" id="ARBA00048540"/>
    </source>
</evidence>
<comment type="cofactor">
    <cofactor evidence="1">
        <name>Mg(2+)</name>
        <dbReference type="ChEBI" id="CHEBI:18420"/>
    </cofactor>
</comment>
<reference evidence="11 12" key="1">
    <citation type="submission" date="2015-02" db="EMBL/GenBank/DDBJ databases">
        <title>Draft genome sequences of ten Microbacterium spp. with emphasis on heavy metal contaminated environments.</title>
        <authorList>
            <person name="Corretto E."/>
        </authorList>
    </citation>
    <scope>NUCLEOTIDE SEQUENCE [LARGE SCALE GENOMIC DNA]</scope>
    <source>
        <strain evidence="11 12">DSM 8608</strain>
    </source>
</reference>
<name>A0A0M2HCF7_MICTR</name>
<evidence type="ECO:0000256" key="1">
    <source>
        <dbReference type="ARBA" id="ARBA00001946"/>
    </source>
</evidence>
<dbReference type="RefSeq" id="WP_045299826.1">
    <property type="nucleotide sequence ID" value="NZ_JYJA01000036.1"/>
</dbReference>
<evidence type="ECO:0000256" key="5">
    <source>
        <dbReference type="ARBA" id="ARBA00022679"/>
    </source>
</evidence>
<evidence type="ECO:0000256" key="6">
    <source>
        <dbReference type="ARBA" id="ARBA00022723"/>
    </source>
</evidence>
<organism evidence="11 12">
    <name type="scientific">Microbacterium trichothecenolyticum</name>
    <name type="common">Aureobacterium trichothecenolyticum</name>
    <dbReference type="NCBI Taxonomy" id="69370"/>
    <lineage>
        <taxon>Bacteria</taxon>
        <taxon>Bacillati</taxon>
        <taxon>Actinomycetota</taxon>
        <taxon>Actinomycetes</taxon>
        <taxon>Micrococcales</taxon>
        <taxon>Microbacteriaceae</taxon>
        <taxon>Microbacterium</taxon>
    </lineage>
</organism>
<evidence type="ECO:0000256" key="8">
    <source>
        <dbReference type="ARBA" id="ARBA00022842"/>
    </source>
</evidence>
<protein>
    <recommendedName>
        <fullName evidence="3">FAD:protein FMN transferase</fullName>
        <ecNumber evidence="2">2.7.1.180</ecNumber>
    </recommendedName>
    <alternativeName>
        <fullName evidence="9">Flavin transferase</fullName>
    </alternativeName>
</protein>
<gene>
    <name evidence="11" type="primary">apbE_1</name>
    <name evidence="11" type="ORF">RS82_02494</name>
</gene>
<dbReference type="SUPFAM" id="SSF143631">
    <property type="entry name" value="ApbE-like"/>
    <property type="match status" value="1"/>
</dbReference>
<evidence type="ECO:0000313" key="12">
    <source>
        <dbReference type="Proteomes" id="UP000034098"/>
    </source>
</evidence>
<evidence type="ECO:0000256" key="2">
    <source>
        <dbReference type="ARBA" id="ARBA00011955"/>
    </source>
</evidence>
<comment type="caution">
    <text evidence="11">The sequence shown here is derived from an EMBL/GenBank/DDBJ whole genome shotgun (WGS) entry which is preliminary data.</text>
</comment>
<comment type="catalytic activity">
    <reaction evidence="10">
        <text>L-threonyl-[protein] + FAD = FMN-L-threonyl-[protein] + AMP + H(+)</text>
        <dbReference type="Rhea" id="RHEA:36847"/>
        <dbReference type="Rhea" id="RHEA-COMP:11060"/>
        <dbReference type="Rhea" id="RHEA-COMP:11061"/>
        <dbReference type="ChEBI" id="CHEBI:15378"/>
        <dbReference type="ChEBI" id="CHEBI:30013"/>
        <dbReference type="ChEBI" id="CHEBI:57692"/>
        <dbReference type="ChEBI" id="CHEBI:74257"/>
        <dbReference type="ChEBI" id="CHEBI:456215"/>
        <dbReference type="EC" id="2.7.1.180"/>
    </reaction>
</comment>
<dbReference type="AlphaFoldDB" id="A0A0M2HCF7"/>